<evidence type="ECO:0000313" key="2">
    <source>
        <dbReference type="EMBL" id="KAF2141615.1"/>
    </source>
</evidence>
<reference evidence="2" key="1">
    <citation type="journal article" date="2020" name="Stud. Mycol.">
        <title>101 Dothideomycetes genomes: a test case for predicting lifestyles and emergence of pathogens.</title>
        <authorList>
            <person name="Haridas S."/>
            <person name="Albert R."/>
            <person name="Binder M."/>
            <person name="Bloem J."/>
            <person name="Labutti K."/>
            <person name="Salamov A."/>
            <person name="Andreopoulos B."/>
            <person name="Baker S."/>
            <person name="Barry K."/>
            <person name="Bills G."/>
            <person name="Bluhm B."/>
            <person name="Cannon C."/>
            <person name="Castanera R."/>
            <person name="Culley D."/>
            <person name="Daum C."/>
            <person name="Ezra D."/>
            <person name="Gonzalez J."/>
            <person name="Henrissat B."/>
            <person name="Kuo A."/>
            <person name="Liang C."/>
            <person name="Lipzen A."/>
            <person name="Lutzoni F."/>
            <person name="Magnuson J."/>
            <person name="Mondo S."/>
            <person name="Nolan M."/>
            <person name="Ohm R."/>
            <person name="Pangilinan J."/>
            <person name="Park H.-J."/>
            <person name="Ramirez L."/>
            <person name="Alfaro M."/>
            <person name="Sun H."/>
            <person name="Tritt A."/>
            <person name="Yoshinaga Y."/>
            <person name="Zwiers L.-H."/>
            <person name="Turgeon B."/>
            <person name="Goodwin S."/>
            <person name="Spatafora J."/>
            <person name="Crous P."/>
            <person name="Grigoriev I."/>
        </authorList>
    </citation>
    <scope>NUCLEOTIDE SEQUENCE</scope>
    <source>
        <strain evidence="2">CBS 121167</strain>
    </source>
</reference>
<evidence type="ECO:0000313" key="3">
    <source>
        <dbReference type="Proteomes" id="UP000799438"/>
    </source>
</evidence>
<sequence length="163" mass="18076">MMYITSFLSVFALLGSTVSAQGDEPAKTFQISTMSANSASGRPGDSFQHCRFQVSEPDNTADNTTALCELSWEQGSAGWPHGPIPCNSTLWSWYYSRYENRTDFDLELVHGYQDVIDGVAYFHRKFGRVTYKPEEATCQSSSSGVNRCSWPATVAPIYNETGV</sequence>
<dbReference type="EMBL" id="ML995486">
    <property type="protein sequence ID" value="KAF2141615.1"/>
    <property type="molecule type" value="Genomic_DNA"/>
</dbReference>
<dbReference type="RefSeq" id="XP_033397327.1">
    <property type="nucleotide sequence ID" value="XM_033540501.1"/>
</dbReference>
<organism evidence="2 3">
    <name type="scientific">Aplosporella prunicola CBS 121167</name>
    <dbReference type="NCBI Taxonomy" id="1176127"/>
    <lineage>
        <taxon>Eukaryota</taxon>
        <taxon>Fungi</taxon>
        <taxon>Dikarya</taxon>
        <taxon>Ascomycota</taxon>
        <taxon>Pezizomycotina</taxon>
        <taxon>Dothideomycetes</taxon>
        <taxon>Dothideomycetes incertae sedis</taxon>
        <taxon>Botryosphaeriales</taxon>
        <taxon>Aplosporellaceae</taxon>
        <taxon>Aplosporella</taxon>
    </lineage>
</organism>
<keyword evidence="1" id="KW-0732">Signal</keyword>
<dbReference type="Proteomes" id="UP000799438">
    <property type="component" value="Unassembled WGS sequence"/>
</dbReference>
<name>A0A6A6BE90_9PEZI</name>
<gene>
    <name evidence="2" type="ORF">K452DRAFT_287562</name>
</gene>
<proteinExistence type="predicted"/>
<dbReference type="AlphaFoldDB" id="A0A6A6BE90"/>
<feature type="chain" id="PRO_5025346595" description="AA1-like domain-containing protein" evidence="1">
    <location>
        <begin position="21"/>
        <end position="163"/>
    </location>
</feature>
<protein>
    <recommendedName>
        <fullName evidence="4">AA1-like domain-containing protein</fullName>
    </recommendedName>
</protein>
<evidence type="ECO:0008006" key="4">
    <source>
        <dbReference type="Google" id="ProtNLM"/>
    </source>
</evidence>
<accession>A0A6A6BE90</accession>
<keyword evidence="3" id="KW-1185">Reference proteome</keyword>
<evidence type="ECO:0000256" key="1">
    <source>
        <dbReference type="SAM" id="SignalP"/>
    </source>
</evidence>
<feature type="signal peptide" evidence="1">
    <location>
        <begin position="1"/>
        <end position="20"/>
    </location>
</feature>
<dbReference type="GeneID" id="54297997"/>